<dbReference type="Proteomes" id="UP001578633">
    <property type="component" value="Chromosome 10"/>
</dbReference>
<dbReference type="Gene3D" id="1.20.120.1750">
    <property type="match status" value="1"/>
</dbReference>
<evidence type="ECO:0000256" key="2">
    <source>
        <dbReference type="ARBA" id="ARBA00022679"/>
    </source>
</evidence>
<evidence type="ECO:0000256" key="5">
    <source>
        <dbReference type="ARBA" id="ARBA00022771"/>
    </source>
</evidence>
<gene>
    <name evidence="11" type="ORF">ACET3X_009727</name>
</gene>
<evidence type="ECO:0000256" key="6">
    <source>
        <dbReference type="ARBA" id="ARBA00022786"/>
    </source>
</evidence>
<evidence type="ECO:0000313" key="11">
    <source>
        <dbReference type="EMBL" id="KAL1791976.1"/>
    </source>
</evidence>
<dbReference type="GeneID" id="96090049"/>
<keyword evidence="12" id="KW-1185">Reference proteome</keyword>
<keyword evidence="7" id="KW-0862">Zinc</keyword>
<keyword evidence="4" id="KW-0677">Repeat</keyword>
<dbReference type="PROSITE" id="PS51873">
    <property type="entry name" value="TRIAD"/>
    <property type="match status" value="1"/>
</dbReference>
<protein>
    <recommendedName>
        <fullName evidence="13">RING-type domain-containing protein</fullName>
    </recommendedName>
</protein>
<dbReference type="InterPro" id="IPR047545">
    <property type="entry name" value="BRcat_RBR_RNF216"/>
</dbReference>
<evidence type="ECO:0000256" key="8">
    <source>
        <dbReference type="SAM" id="MobiDB-lite"/>
    </source>
</evidence>
<dbReference type="EMBL" id="JBHGVX010000010">
    <property type="protein sequence ID" value="KAL1791976.1"/>
    <property type="molecule type" value="Genomic_DNA"/>
</dbReference>
<dbReference type="InterPro" id="IPR047546">
    <property type="entry name" value="Rcat_RBR_RNF216"/>
</dbReference>
<dbReference type="CDD" id="cd20339">
    <property type="entry name" value="BRcat_RBR_RNF216"/>
    <property type="match status" value="1"/>
</dbReference>
<organism evidence="11 12">
    <name type="scientific">Alternaria dauci</name>
    <dbReference type="NCBI Taxonomy" id="48095"/>
    <lineage>
        <taxon>Eukaryota</taxon>
        <taxon>Fungi</taxon>
        <taxon>Dikarya</taxon>
        <taxon>Ascomycota</taxon>
        <taxon>Pezizomycotina</taxon>
        <taxon>Dothideomycetes</taxon>
        <taxon>Pleosporomycetidae</taxon>
        <taxon>Pleosporales</taxon>
        <taxon>Pleosporineae</taxon>
        <taxon>Pleosporaceae</taxon>
        <taxon>Alternaria</taxon>
        <taxon>Alternaria sect. Porri</taxon>
    </lineage>
</organism>
<keyword evidence="6" id="KW-0833">Ubl conjugation pathway</keyword>
<evidence type="ECO:0000259" key="10">
    <source>
        <dbReference type="PROSITE" id="PS51873"/>
    </source>
</evidence>
<dbReference type="SUPFAM" id="SSF57850">
    <property type="entry name" value="RING/U-box"/>
    <property type="match status" value="1"/>
</dbReference>
<dbReference type="PANTHER" id="PTHR22770:SF47">
    <property type="entry name" value="E3 UBIQUITIN-PROTEIN LIGASE RNF216"/>
    <property type="match status" value="1"/>
</dbReference>
<feature type="domain" description="Integrase catalytic" evidence="9">
    <location>
        <begin position="89"/>
        <end position="280"/>
    </location>
</feature>
<proteinExistence type="predicted"/>
<dbReference type="PROSITE" id="PS50994">
    <property type="entry name" value="INTEGRASE"/>
    <property type="match status" value="1"/>
</dbReference>
<accession>A0ABR3U8K2</accession>
<keyword evidence="5" id="KW-0863">Zinc-finger</keyword>
<reference evidence="11 12" key="1">
    <citation type="submission" date="2024-09" db="EMBL/GenBank/DDBJ databases">
        <title>T2T genomes of carrot and Alternaria dauci and their utility for understanding host-pathogen interaction during carrot leaf blight disease.</title>
        <authorList>
            <person name="Liu W."/>
            <person name="Xu S."/>
            <person name="Ou C."/>
            <person name="Liu X."/>
            <person name="Zhuang F."/>
            <person name="Deng X.W."/>
        </authorList>
    </citation>
    <scope>NUCLEOTIDE SEQUENCE [LARGE SCALE GENOMIC DNA]</scope>
    <source>
        <strain evidence="11 12">A2016</strain>
    </source>
</reference>
<evidence type="ECO:0000256" key="4">
    <source>
        <dbReference type="ARBA" id="ARBA00022737"/>
    </source>
</evidence>
<evidence type="ECO:0000259" key="9">
    <source>
        <dbReference type="PROSITE" id="PS50994"/>
    </source>
</evidence>
<dbReference type="Pfam" id="PF26200">
    <property type="entry name" value="Rcat_RNF216"/>
    <property type="match status" value="1"/>
</dbReference>
<feature type="compositionally biased region" description="Basic and acidic residues" evidence="8">
    <location>
        <begin position="184"/>
        <end position="197"/>
    </location>
</feature>
<keyword evidence="3" id="KW-0479">Metal-binding</keyword>
<dbReference type="InterPro" id="IPR044066">
    <property type="entry name" value="TRIAD_supradom"/>
</dbReference>
<dbReference type="RefSeq" id="XP_069302560.1">
    <property type="nucleotide sequence ID" value="XM_069455874.1"/>
</dbReference>
<dbReference type="InterPro" id="IPR051628">
    <property type="entry name" value="LUBAC_E3_Ligases"/>
</dbReference>
<comment type="pathway">
    <text evidence="1">Protein modification; protein ubiquitination.</text>
</comment>
<sequence>MAPTGIHRGYEIIDVLSDGETEDEGFARRELEDFDARSAAEFAHDYPGMDDTIADFRTQRQANDRDIIDLTQIPDVDIPPPNAVMIEDQEPQPKGRAPDWGEDATVVTEAACLQMVLSVLPDISVDYVLKLIQEKTTDTTRTTAQCEHFLIELLEGDPYPKESDNASNKKRKRDDDDAESELSTYEKAERDPEISGYEHDATELLKDEFLTVPVRHIMRVLKEEKTLYKAYGVIDQQVRDYAHVAKTFSLINKSRNKRGVQLQLIEQGSQIPKELHAAKKKREVEAAKRQKVKDAELAEEANLKHAEMNNEMGECACCFDDVPLNRMISCNGDTIHFYCMNCPRQQIETQMGQSRCRPKCFGVDDCNGTFTRRQLQQVLSDTTFERLEHMQQREDLEAAGLDSLSECPFCDFRMECPPVEVDKEFRCENPKCSKTSCRLCEKESHIPLSCEESKKDGQITLRHTVEEAMSAALIRHCNRCKHPFIKDLGCNKMTCTHCRNVQCYVCSKNVTDYNHFGDDVVGKCPLHENIEDRHEQEVKRAADEAMARVRADNPSLSDADLMVQVSDRVKQAEEARKGRATVAAQAYPYHMAGEQLRRAPIVPPMPAILAHGHRPPANLAPDRHRPLDAIRNMLPPNPLQNFVHVVGAGDERAQPAHGAAGAGAVDPLNLERLQLDHYRNLNGLVLDDVFRRLEEAHHQALDADGEAGAIAARLRFQEANHRYVEHRRQQRHMGRPHGIEGDVAQRAERLAARRALMAEGRQDRAPSPVPAPAPRARRPRAP</sequence>
<feature type="region of interest" description="Disordered" evidence="8">
    <location>
        <begin position="157"/>
        <end position="197"/>
    </location>
</feature>
<keyword evidence="2" id="KW-0808">Transferase</keyword>
<evidence type="ECO:0000313" key="12">
    <source>
        <dbReference type="Proteomes" id="UP001578633"/>
    </source>
</evidence>
<evidence type="ECO:0000256" key="1">
    <source>
        <dbReference type="ARBA" id="ARBA00004906"/>
    </source>
</evidence>
<dbReference type="InterPro" id="IPR001584">
    <property type="entry name" value="Integrase_cat-core"/>
</dbReference>
<dbReference type="CDD" id="cd20353">
    <property type="entry name" value="Rcat_RBR_RNF216"/>
    <property type="match status" value="1"/>
</dbReference>
<dbReference type="PANTHER" id="PTHR22770">
    <property type="entry name" value="UBIQUITIN CONJUGATING ENZYME 7 INTERACTING PROTEIN-RELATED"/>
    <property type="match status" value="1"/>
</dbReference>
<evidence type="ECO:0008006" key="13">
    <source>
        <dbReference type="Google" id="ProtNLM"/>
    </source>
</evidence>
<evidence type="ECO:0000256" key="3">
    <source>
        <dbReference type="ARBA" id="ARBA00022723"/>
    </source>
</evidence>
<comment type="caution">
    <text evidence="11">The sequence shown here is derived from an EMBL/GenBank/DDBJ whole genome shotgun (WGS) entry which is preliminary data.</text>
</comment>
<name>A0ABR3U8K2_9PLEO</name>
<evidence type="ECO:0000256" key="7">
    <source>
        <dbReference type="ARBA" id="ARBA00022833"/>
    </source>
</evidence>
<feature type="domain" description="RING-type" evidence="10">
    <location>
        <begin position="311"/>
        <end position="528"/>
    </location>
</feature>
<feature type="region of interest" description="Disordered" evidence="8">
    <location>
        <begin position="753"/>
        <end position="782"/>
    </location>
</feature>